<dbReference type="Pfam" id="PF00072">
    <property type="entry name" value="Response_reg"/>
    <property type="match status" value="1"/>
</dbReference>
<keyword evidence="2" id="KW-0067">ATP-binding</keyword>
<evidence type="ECO:0000256" key="5">
    <source>
        <dbReference type="PROSITE-ProRule" id="PRU00169"/>
    </source>
</evidence>
<protein>
    <submittedName>
        <fullName evidence="8">Sigma-54-dependent Fis family transcriptional regulator</fullName>
    </submittedName>
</protein>
<dbReference type="InterPro" id="IPR025943">
    <property type="entry name" value="Sigma_54_int_dom_ATP-bd_2"/>
</dbReference>
<dbReference type="GO" id="GO:0006355">
    <property type="term" value="P:regulation of DNA-templated transcription"/>
    <property type="evidence" value="ECO:0007669"/>
    <property type="project" value="InterPro"/>
</dbReference>
<dbReference type="GO" id="GO:0005524">
    <property type="term" value="F:ATP binding"/>
    <property type="evidence" value="ECO:0007669"/>
    <property type="project" value="UniProtKB-KW"/>
</dbReference>
<evidence type="ECO:0000256" key="1">
    <source>
        <dbReference type="ARBA" id="ARBA00022741"/>
    </source>
</evidence>
<dbReference type="Gene3D" id="3.40.50.300">
    <property type="entry name" value="P-loop containing nucleotide triphosphate hydrolases"/>
    <property type="match status" value="1"/>
</dbReference>
<dbReference type="GO" id="GO:0000160">
    <property type="term" value="P:phosphorelay signal transduction system"/>
    <property type="evidence" value="ECO:0007669"/>
    <property type="project" value="InterPro"/>
</dbReference>
<feature type="domain" description="Sigma-54 factor interaction" evidence="6">
    <location>
        <begin position="132"/>
        <end position="361"/>
    </location>
</feature>
<dbReference type="Gene3D" id="1.10.10.60">
    <property type="entry name" value="Homeodomain-like"/>
    <property type="match status" value="1"/>
</dbReference>
<evidence type="ECO:0000256" key="2">
    <source>
        <dbReference type="ARBA" id="ARBA00022840"/>
    </source>
</evidence>
<dbReference type="SUPFAM" id="SSF52172">
    <property type="entry name" value="CheY-like"/>
    <property type="match status" value="1"/>
</dbReference>
<keyword evidence="4" id="KW-0804">Transcription</keyword>
<evidence type="ECO:0000256" key="4">
    <source>
        <dbReference type="ARBA" id="ARBA00023163"/>
    </source>
</evidence>
<dbReference type="InterPro" id="IPR009057">
    <property type="entry name" value="Homeodomain-like_sf"/>
</dbReference>
<dbReference type="PANTHER" id="PTHR32071">
    <property type="entry name" value="TRANSCRIPTIONAL REGULATORY PROTEIN"/>
    <property type="match status" value="1"/>
</dbReference>
<dbReference type="FunFam" id="3.40.50.300:FF:000006">
    <property type="entry name" value="DNA-binding transcriptional regulator NtrC"/>
    <property type="match status" value="1"/>
</dbReference>
<dbReference type="InterPro" id="IPR002078">
    <property type="entry name" value="Sigma_54_int"/>
</dbReference>
<reference evidence="8 9" key="1">
    <citation type="submission" date="2018-08" db="EMBL/GenBank/DDBJ databases">
        <title>A genome reference for cultivated species of the human gut microbiota.</title>
        <authorList>
            <person name="Zou Y."/>
            <person name="Xue W."/>
            <person name="Luo G."/>
        </authorList>
    </citation>
    <scope>NUCLEOTIDE SEQUENCE [LARGE SCALE GENOMIC DNA]</scope>
    <source>
        <strain evidence="8 9">AF24-12</strain>
    </source>
</reference>
<dbReference type="CDD" id="cd00156">
    <property type="entry name" value="REC"/>
    <property type="match status" value="1"/>
</dbReference>
<name>A0A3E5DQM3_9BACT</name>
<keyword evidence="5" id="KW-0597">Phosphoprotein</keyword>
<proteinExistence type="predicted"/>
<sequence>MKKVIIIEDSPTFCNMLGKKLEAKGWKTILCYNYRDGLKAVRESSEWDVVISDMRLGNDNGIDLLEWMRSNGYQNPFIIMTSYDESMSAVRTMKLGAEDYIPKKLLLDVVYERLEEIIDKQKRLVELNNKIVYRKSEKFRRIYKMAELFAKSDMAVMILGDNGTGKEHIAEKIHLQSKRADKPFEVVDCGTLSAELAASALFGHEKGAFTSAEAARKGYFELAAGGTLFLDEIGNLPKDVQAMLLRVLQSKSYRPLGATKDKVADVRIIAATNENLQEAVREGRFRSDLYYRLHEAVIEIPRLRDCKEDIMPLANFFLKLYDRHTDKEIKCISKEAQRALVSHTWPGNVRELKSCIMRAMLLCENEIIDVEDLQLSQSTLTEEALDFDEQERKINRERILWALKQCNGIKRDAAKMLEMSHTTFYARMKEYGIPTNKL</sequence>
<dbReference type="Gene3D" id="1.10.8.60">
    <property type="match status" value="1"/>
</dbReference>
<dbReference type="AlphaFoldDB" id="A0A3E5DQM3"/>
<dbReference type="RefSeq" id="WP_117587935.1">
    <property type="nucleotide sequence ID" value="NZ_QRVA01000060.1"/>
</dbReference>
<dbReference type="Pfam" id="PF02954">
    <property type="entry name" value="HTH_8"/>
    <property type="match status" value="1"/>
</dbReference>
<dbReference type="CDD" id="cd00009">
    <property type="entry name" value="AAA"/>
    <property type="match status" value="1"/>
</dbReference>
<dbReference type="InterPro" id="IPR011006">
    <property type="entry name" value="CheY-like_superfamily"/>
</dbReference>
<comment type="caution">
    <text evidence="8">The sequence shown here is derived from an EMBL/GenBank/DDBJ whole genome shotgun (WGS) entry which is preliminary data.</text>
</comment>
<evidence type="ECO:0000259" key="6">
    <source>
        <dbReference type="PROSITE" id="PS50045"/>
    </source>
</evidence>
<evidence type="ECO:0000313" key="9">
    <source>
        <dbReference type="Proteomes" id="UP000283872"/>
    </source>
</evidence>
<dbReference type="SUPFAM" id="SSF46689">
    <property type="entry name" value="Homeodomain-like"/>
    <property type="match status" value="1"/>
</dbReference>
<dbReference type="EMBL" id="QRVA01000060">
    <property type="protein sequence ID" value="RGS10816.1"/>
    <property type="molecule type" value="Genomic_DNA"/>
</dbReference>
<dbReference type="InterPro" id="IPR001789">
    <property type="entry name" value="Sig_transdc_resp-reg_receiver"/>
</dbReference>
<evidence type="ECO:0000259" key="7">
    <source>
        <dbReference type="PROSITE" id="PS50110"/>
    </source>
</evidence>
<dbReference type="Proteomes" id="UP000283872">
    <property type="component" value="Unassembled WGS sequence"/>
</dbReference>
<dbReference type="PROSITE" id="PS50045">
    <property type="entry name" value="SIGMA54_INTERACT_4"/>
    <property type="match status" value="1"/>
</dbReference>
<dbReference type="PRINTS" id="PR01590">
    <property type="entry name" value="HTHFIS"/>
</dbReference>
<dbReference type="InterPro" id="IPR003593">
    <property type="entry name" value="AAA+_ATPase"/>
</dbReference>
<gene>
    <name evidence="8" type="ORF">DWY11_14835</name>
</gene>
<dbReference type="SMART" id="SM00382">
    <property type="entry name" value="AAA"/>
    <property type="match status" value="1"/>
</dbReference>
<dbReference type="InterPro" id="IPR002197">
    <property type="entry name" value="HTH_Fis"/>
</dbReference>
<dbReference type="PROSITE" id="PS50110">
    <property type="entry name" value="RESPONSE_REGULATORY"/>
    <property type="match status" value="1"/>
</dbReference>
<dbReference type="Pfam" id="PF25601">
    <property type="entry name" value="AAA_lid_14"/>
    <property type="match status" value="1"/>
</dbReference>
<dbReference type="SMART" id="SM00448">
    <property type="entry name" value="REC"/>
    <property type="match status" value="1"/>
</dbReference>
<evidence type="ECO:0000256" key="3">
    <source>
        <dbReference type="ARBA" id="ARBA00023015"/>
    </source>
</evidence>
<dbReference type="PROSITE" id="PS00676">
    <property type="entry name" value="SIGMA54_INTERACT_2"/>
    <property type="match status" value="1"/>
</dbReference>
<feature type="domain" description="Response regulatory" evidence="7">
    <location>
        <begin position="3"/>
        <end position="118"/>
    </location>
</feature>
<dbReference type="InterPro" id="IPR058031">
    <property type="entry name" value="AAA_lid_NorR"/>
</dbReference>
<dbReference type="Pfam" id="PF00158">
    <property type="entry name" value="Sigma54_activat"/>
    <property type="match status" value="1"/>
</dbReference>
<dbReference type="Gene3D" id="3.40.50.2300">
    <property type="match status" value="1"/>
</dbReference>
<feature type="modified residue" description="4-aspartylphosphate" evidence="5">
    <location>
        <position position="53"/>
    </location>
</feature>
<organism evidence="8 9">
    <name type="scientific">Segatella copri</name>
    <dbReference type="NCBI Taxonomy" id="165179"/>
    <lineage>
        <taxon>Bacteria</taxon>
        <taxon>Pseudomonadati</taxon>
        <taxon>Bacteroidota</taxon>
        <taxon>Bacteroidia</taxon>
        <taxon>Bacteroidales</taxon>
        <taxon>Prevotellaceae</taxon>
        <taxon>Segatella</taxon>
    </lineage>
</organism>
<keyword evidence="1" id="KW-0547">Nucleotide-binding</keyword>
<dbReference type="SUPFAM" id="SSF52540">
    <property type="entry name" value="P-loop containing nucleoside triphosphate hydrolases"/>
    <property type="match status" value="1"/>
</dbReference>
<dbReference type="InterPro" id="IPR027417">
    <property type="entry name" value="P-loop_NTPase"/>
</dbReference>
<accession>A0A3E5DQM3</accession>
<keyword evidence="3" id="KW-0805">Transcription regulation</keyword>
<evidence type="ECO:0000313" key="8">
    <source>
        <dbReference type="EMBL" id="RGS10816.1"/>
    </source>
</evidence>
<dbReference type="GO" id="GO:0043565">
    <property type="term" value="F:sequence-specific DNA binding"/>
    <property type="evidence" value="ECO:0007669"/>
    <property type="project" value="InterPro"/>
</dbReference>